<dbReference type="Proteomes" id="UP000184497">
    <property type="component" value="Unassembled WGS sequence"/>
</dbReference>
<dbReference type="Pfam" id="PF01551">
    <property type="entry name" value="Peptidase_M23"/>
    <property type="match status" value="1"/>
</dbReference>
<dbReference type="SUPFAM" id="SSF51261">
    <property type="entry name" value="Duplicated hybrid motif"/>
    <property type="match status" value="1"/>
</dbReference>
<protein>
    <submittedName>
        <fullName evidence="3">Peptidase family M23</fullName>
    </submittedName>
</protein>
<dbReference type="OrthoDB" id="5489603at2"/>
<gene>
    <name evidence="3" type="ORF">SAMN05216369_2494</name>
</gene>
<accession>A0A1M6TYY6</accession>
<dbReference type="STRING" id="564117.SAMN05216369_2494"/>
<feature type="transmembrane region" description="Helical" evidence="1">
    <location>
        <begin position="87"/>
        <end position="110"/>
    </location>
</feature>
<keyword evidence="1" id="KW-1133">Transmembrane helix</keyword>
<keyword evidence="1" id="KW-0812">Transmembrane</keyword>
<dbReference type="InterPro" id="IPR016047">
    <property type="entry name" value="M23ase_b-sheet_dom"/>
</dbReference>
<feature type="domain" description="M23ase beta-sheet core" evidence="2">
    <location>
        <begin position="197"/>
        <end position="285"/>
    </location>
</feature>
<dbReference type="PANTHER" id="PTHR21666">
    <property type="entry name" value="PEPTIDASE-RELATED"/>
    <property type="match status" value="1"/>
</dbReference>
<evidence type="ECO:0000313" key="4">
    <source>
        <dbReference type="Proteomes" id="UP000184497"/>
    </source>
</evidence>
<organism evidence="3 4">
    <name type="scientific">Marinobacter antarcticus</name>
    <dbReference type="NCBI Taxonomy" id="564117"/>
    <lineage>
        <taxon>Bacteria</taxon>
        <taxon>Pseudomonadati</taxon>
        <taxon>Pseudomonadota</taxon>
        <taxon>Gammaproteobacteria</taxon>
        <taxon>Pseudomonadales</taxon>
        <taxon>Marinobacteraceae</taxon>
        <taxon>Marinobacter</taxon>
    </lineage>
</organism>
<dbReference type="PANTHER" id="PTHR21666:SF285">
    <property type="entry name" value="M23 FAMILY METALLOPEPTIDASE"/>
    <property type="match status" value="1"/>
</dbReference>
<evidence type="ECO:0000256" key="1">
    <source>
        <dbReference type="SAM" id="Phobius"/>
    </source>
</evidence>
<dbReference type="RefSeq" id="WP_072798131.1">
    <property type="nucleotide sequence ID" value="NZ_FRAQ01000002.1"/>
</dbReference>
<reference evidence="4" key="1">
    <citation type="submission" date="2016-11" db="EMBL/GenBank/DDBJ databases">
        <authorList>
            <person name="Varghese N."/>
            <person name="Submissions S."/>
        </authorList>
    </citation>
    <scope>NUCLEOTIDE SEQUENCE [LARGE SCALE GENOMIC DNA]</scope>
    <source>
        <strain evidence="4">CGMCC 1.10835</strain>
    </source>
</reference>
<keyword evidence="4" id="KW-1185">Reference proteome</keyword>
<name>A0A1M6TYY6_9GAMM</name>
<dbReference type="InterPro" id="IPR050570">
    <property type="entry name" value="Cell_wall_metabolism_enzyme"/>
</dbReference>
<dbReference type="InterPro" id="IPR011055">
    <property type="entry name" value="Dup_hybrid_motif"/>
</dbReference>
<dbReference type="Gene3D" id="2.70.70.10">
    <property type="entry name" value="Glucose Permease (Domain IIA)"/>
    <property type="match status" value="1"/>
</dbReference>
<dbReference type="GO" id="GO:0004222">
    <property type="term" value="F:metalloendopeptidase activity"/>
    <property type="evidence" value="ECO:0007669"/>
    <property type="project" value="TreeGrafter"/>
</dbReference>
<dbReference type="EMBL" id="FRAQ01000002">
    <property type="protein sequence ID" value="SHK62131.1"/>
    <property type="molecule type" value="Genomic_DNA"/>
</dbReference>
<sequence length="317" mass="34368">MSWMVILTQVLLPLALLAWMAFYPAAGWLAWGLQLVSVALVLLGIGLVSLWAVPPFWAPYAYGLLLLLITATHLFREGIPGPGLWQASAASSVMILMAAVLGLLGGYLAWHAMKGRVLPEEAVVDIAPPFPPGHYLIANGGSTPMINGHLKTLNPAVERFRPWRGQSKALDIFRVTPLGFHKNGWQPTDPARYTTFGVPVLSPCSGEVALVVDGIQDMPVPEMDRDHMAGNYVAINCGDFFVILAHLRQGSIAVATGDRIRTGAFLGQMGNSGNSSEPHLHLHAQRGLPEEAPLAGEPLWLTINNQFPVRNDTLHIF</sequence>
<evidence type="ECO:0000313" key="3">
    <source>
        <dbReference type="EMBL" id="SHK62131.1"/>
    </source>
</evidence>
<dbReference type="AlphaFoldDB" id="A0A1M6TYY6"/>
<proteinExistence type="predicted"/>
<dbReference type="CDD" id="cd12797">
    <property type="entry name" value="M23_peptidase"/>
    <property type="match status" value="1"/>
</dbReference>
<feature type="transmembrane region" description="Helical" evidence="1">
    <location>
        <begin position="57"/>
        <end position="75"/>
    </location>
</feature>
<keyword evidence="1" id="KW-0472">Membrane</keyword>
<evidence type="ECO:0000259" key="2">
    <source>
        <dbReference type="Pfam" id="PF01551"/>
    </source>
</evidence>
<feature type="transmembrane region" description="Helical" evidence="1">
    <location>
        <begin position="30"/>
        <end position="50"/>
    </location>
</feature>